<reference evidence="1" key="1">
    <citation type="submission" date="2014-02" db="EMBL/GenBank/DDBJ databases">
        <authorList>
            <person name="Genoscope - CEA"/>
        </authorList>
    </citation>
    <scope>NUCLEOTIDE SEQUENCE</scope>
    <source>
        <strain evidence="1">LS3</strain>
    </source>
</reference>
<accession>A0A060SX60</accession>
<dbReference type="PANTHER" id="PTHR14614:SF156">
    <property type="entry name" value="PROTEIN-LYSINE N-METHYLTRANSFERASE EFM2"/>
    <property type="match status" value="1"/>
</dbReference>
<sequence length="306" mass="34630">MPESLPTHVLDLPSVHSRPPAEELLKILRLLEVKDCGFGLASDEGDEDDEQEEIISNSPQLMQWLTMIVGCGLDWIKDPDAQDEIISMASMRIAERCGRNAQPSKVREIVLEKSMEPIKIHEPSLVSDNLGLKTWGSAYVISRRLLRQPDMLKGRVLELGSGTGLFGITAAKLGSKIVLTDLEDIVPNLERNIEENNCEDNASVATLDWMHPEDFGEQKFDTVVVADPIYSSEHPKMVFNVIETFLTKTGRLIVQLPLRANFEDLRQEFYSLLDNAHYHRIQFDVEEGRDEFGTIKFEFSMYTASH</sequence>
<dbReference type="PhylomeDB" id="A0A060SX60"/>
<proteinExistence type="predicted"/>
<organism evidence="1">
    <name type="scientific">Blastobotrys adeninivorans</name>
    <name type="common">Yeast</name>
    <name type="synonym">Arxula adeninivorans</name>
    <dbReference type="NCBI Taxonomy" id="409370"/>
    <lineage>
        <taxon>Eukaryota</taxon>
        <taxon>Fungi</taxon>
        <taxon>Dikarya</taxon>
        <taxon>Ascomycota</taxon>
        <taxon>Saccharomycotina</taxon>
        <taxon>Dipodascomycetes</taxon>
        <taxon>Dipodascales</taxon>
        <taxon>Trichomonascaceae</taxon>
        <taxon>Blastobotrys</taxon>
    </lineage>
</organism>
<evidence type="ECO:0000313" key="1">
    <source>
        <dbReference type="EMBL" id="CDP33505.1"/>
    </source>
</evidence>
<dbReference type="PANTHER" id="PTHR14614">
    <property type="entry name" value="HEPATOCELLULAR CARCINOMA-ASSOCIATED ANTIGEN"/>
    <property type="match status" value="1"/>
</dbReference>
<dbReference type="SUPFAM" id="SSF53335">
    <property type="entry name" value="S-adenosyl-L-methionine-dependent methyltransferases"/>
    <property type="match status" value="1"/>
</dbReference>
<name>A0A060SX60_BLAAD</name>
<dbReference type="AlphaFoldDB" id="A0A060SX60"/>
<gene>
    <name evidence="1" type="ORF">GNLVRS02_ARAD1A10890g</name>
</gene>
<dbReference type="InterPro" id="IPR019410">
    <property type="entry name" value="Methyltransf_16"/>
</dbReference>
<protein>
    <submittedName>
        <fullName evidence="1">ARAD1A10890p</fullName>
    </submittedName>
</protein>
<dbReference type="Pfam" id="PF10294">
    <property type="entry name" value="Methyltransf_16"/>
    <property type="match status" value="1"/>
</dbReference>
<dbReference type="GO" id="GO:0008757">
    <property type="term" value="F:S-adenosylmethionine-dependent methyltransferase activity"/>
    <property type="evidence" value="ECO:0007669"/>
    <property type="project" value="UniProtKB-ARBA"/>
</dbReference>
<dbReference type="Gene3D" id="3.40.50.150">
    <property type="entry name" value="Vaccinia Virus protein VP39"/>
    <property type="match status" value="1"/>
</dbReference>
<dbReference type="GO" id="GO:0005829">
    <property type="term" value="C:cytosol"/>
    <property type="evidence" value="ECO:0007669"/>
    <property type="project" value="TreeGrafter"/>
</dbReference>
<dbReference type="InterPro" id="IPR029063">
    <property type="entry name" value="SAM-dependent_MTases_sf"/>
</dbReference>
<dbReference type="CDD" id="cd02440">
    <property type="entry name" value="AdoMet_MTases"/>
    <property type="match status" value="1"/>
</dbReference>
<dbReference type="EMBL" id="HG937691">
    <property type="protein sequence ID" value="CDP33505.1"/>
    <property type="molecule type" value="Genomic_DNA"/>
</dbReference>
<reference evidence="1" key="2">
    <citation type="submission" date="2014-06" db="EMBL/GenBank/DDBJ databases">
        <title>The complete genome of Blastobotrys (Arxula) adeninivorans LS3 - a yeast of biotechnological interest.</title>
        <authorList>
            <person name="Kunze G."/>
            <person name="Gaillardin C."/>
            <person name="Czernicka M."/>
            <person name="Durrens P."/>
            <person name="Martin T."/>
            <person name="Boer E."/>
            <person name="Gabaldon T."/>
            <person name="Cruz J."/>
            <person name="Talla E."/>
            <person name="Marck C."/>
            <person name="Goffeau A."/>
            <person name="Barbe V."/>
            <person name="Baret P."/>
            <person name="Baronian K."/>
            <person name="Beier S."/>
            <person name="Bleykasten C."/>
            <person name="Bode R."/>
            <person name="Casaregola S."/>
            <person name="Despons L."/>
            <person name="Fairhead C."/>
            <person name="Giersberg M."/>
            <person name="Gierski P."/>
            <person name="Hahnel U."/>
            <person name="Hartmann A."/>
            <person name="Jankowska D."/>
            <person name="Jubin C."/>
            <person name="Jung P."/>
            <person name="Lafontaine I."/>
            <person name="Leh-Louis V."/>
            <person name="Lemaire M."/>
            <person name="Marcet-Houben M."/>
            <person name="Mascher M."/>
            <person name="Morel G."/>
            <person name="Richard G.-F."/>
            <person name="Riechen J."/>
            <person name="Sacerdot C."/>
            <person name="Sarkar A."/>
            <person name="Savel G."/>
            <person name="Schacherer J."/>
            <person name="Sherman D."/>
            <person name="Straub M.-L."/>
            <person name="Stein N."/>
            <person name="Thierry A."/>
            <person name="Trautwein-Schult A."/>
            <person name="Westhof E."/>
            <person name="Worch S."/>
            <person name="Dujon B."/>
            <person name="Souciet J.-L."/>
            <person name="Wincker P."/>
            <person name="Scholz U."/>
            <person name="Neuveglise N."/>
        </authorList>
    </citation>
    <scope>NUCLEOTIDE SEQUENCE</scope>
    <source>
        <strain evidence="1">LS3</strain>
    </source>
</reference>